<name>A0A7W4JCJ0_9PROT</name>
<feature type="domain" description="Amidase" evidence="1">
    <location>
        <begin position="25"/>
        <end position="456"/>
    </location>
</feature>
<reference evidence="2 3" key="1">
    <citation type="submission" date="2020-04" db="EMBL/GenBank/DDBJ databases">
        <title>Description of novel Gluconacetobacter.</title>
        <authorList>
            <person name="Sombolestani A."/>
        </authorList>
    </citation>
    <scope>NUCLEOTIDE SEQUENCE [LARGE SCALE GENOMIC DNA]</scope>
    <source>
        <strain evidence="2 3">LMG 27725</strain>
    </source>
</reference>
<dbReference type="AlphaFoldDB" id="A0A7W4JCJ0"/>
<accession>A0A7W4JCJ0</accession>
<dbReference type="PANTHER" id="PTHR11895:SF76">
    <property type="entry name" value="INDOLEACETAMIDE HYDROLASE"/>
    <property type="match status" value="1"/>
</dbReference>
<dbReference type="InterPro" id="IPR036928">
    <property type="entry name" value="AS_sf"/>
</dbReference>
<evidence type="ECO:0000313" key="2">
    <source>
        <dbReference type="EMBL" id="MBB2178747.1"/>
    </source>
</evidence>
<dbReference type="InterPro" id="IPR000120">
    <property type="entry name" value="Amidase"/>
</dbReference>
<evidence type="ECO:0000313" key="3">
    <source>
        <dbReference type="Proteomes" id="UP000525623"/>
    </source>
</evidence>
<dbReference type="Proteomes" id="UP000525623">
    <property type="component" value="Unassembled WGS sequence"/>
</dbReference>
<dbReference type="GO" id="GO:0003824">
    <property type="term" value="F:catalytic activity"/>
    <property type="evidence" value="ECO:0007669"/>
    <property type="project" value="InterPro"/>
</dbReference>
<dbReference type="PANTHER" id="PTHR11895">
    <property type="entry name" value="TRANSAMIDASE"/>
    <property type="match status" value="1"/>
</dbReference>
<sequence length="502" mass="52953">MMELCDATAIELLDLFRTGKASPVEALRACHDRTDKVNPAINAIVCEDRDAAQAAARAAEAAWRRGEPTGPLCGVPLAVKDTHVTGGLRTTFGSPQYRDWVPEHDQHFVATLRAAGAVITGKTNVPEWAAGANSRNPVYGATGNPFDPALNAAGSSGGSGAALACGMATLCTGSDTGGSLRNPAAFNGVVGMRPSSGLIPSERRVLGWSCLSVDGPMARTAADTALMLSVVAADSCFDPLSYTLPDTPVRGLSNRYFPPTPIDLSTLRLAMTEDFGIAPTEGIVRRAFRAKCPAIAALFASSADAAPDCSGGHEVFAILRAALFQATHGARYKTHYDLLGPNIRANVEEAATYSLADHAWASDRQTKIYRTYQKFFESHDVLISPAITVSPRPWIEPYPAEIDEVPTCSYFHWLSLAYLVTLSGHPCISIPIGVDERGLPFGLQVVGPRGGDAFVLRVATAIESALAGHPGLSRPVPDIEALAVMPAIASRPGFMPPVGAHA</sequence>
<keyword evidence="3" id="KW-1185">Reference proteome</keyword>
<gene>
    <name evidence="2" type="ORF">HLH29_06080</name>
</gene>
<protein>
    <submittedName>
        <fullName evidence="2">Amidase</fullName>
    </submittedName>
</protein>
<organism evidence="2 3">
    <name type="scientific">Gluconacetobacter tumulicola</name>
    <dbReference type="NCBI Taxonomy" id="1017177"/>
    <lineage>
        <taxon>Bacteria</taxon>
        <taxon>Pseudomonadati</taxon>
        <taxon>Pseudomonadota</taxon>
        <taxon>Alphaproteobacteria</taxon>
        <taxon>Acetobacterales</taxon>
        <taxon>Acetobacteraceae</taxon>
        <taxon>Gluconacetobacter</taxon>
    </lineage>
</organism>
<proteinExistence type="predicted"/>
<dbReference type="Pfam" id="PF01425">
    <property type="entry name" value="Amidase"/>
    <property type="match status" value="1"/>
</dbReference>
<dbReference type="InterPro" id="IPR023631">
    <property type="entry name" value="Amidase_dom"/>
</dbReference>
<dbReference type="Gene3D" id="3.90.1300.10">
    <property type="entry name" value="Amidase signature (AS) domain"/>
    <property type="match status" value="1"/>
</dbReference>
<dbReference type="EMBL" id="JABEQL010000006">
    <property type="protein sequence ID" value="MBB2178747.1"/>
    <property type="molecule type" value="Genomic_DNA"/>
</dbReference>
<comment type="caution">
    <text evidence="2">The sequence shown here is derived from an EMBL/GenBank/DDBJ whole genome shotgun (WGS) entry which is preliminary data.</text>
</comment>
<dbReference type="SUPFAM" id="SSF75304">
    <property type="entry name" value="Amidase signature (AS) enzymes"/>
    <property type="match status" value="1"/>
</dbReference>
<evidence type="ECO:0000259" key="1">
    <source>
        <dbReference type="Pfam" id="PF01425"/>
    </source>
</evidence>